<accession>A0A0C3RUN1</accession>
<evidence type="ECO:0000256" key="1">
    <source>
        <dbReference type="SAM" id="MobiDB-lite"/>
    </source>
</evidence>
<keyword evidence="3" id="KW-1185">Reference proteome</keyword>
<feature type="compositionally biased region" description="Low complexity" evidence="1">
    <location>
        <begin position="355"/>
        <end position="366"/>
    </location>
</feature>
<organism evidence="2 3">
    <name type="scientific">Phlebiopsis gigantea (strain 11061_1 CR5-6)</name>
    <name type="common">White-rot fungus</name>
    <name type="synonym">Peniophora gigantea</name>
    <dbReference type="NCBI Taxonomy" id="745531"/>
    <lineage>
        <taxon>Eukaryota</taxon>
        <taxon>Fungi</taxon>
        <taxon>Dikarya</taxon>
        <taxon>Basidiomycota</taxon>
        <taxon>Agaricomycotina</taxon>
        <taxon>Agaricomycetes</taxon>
        <taxon>Polyporales</taxon>
        <taxon>Phanerochaetaceae</taxon>
        <taxon>Phlebiopsis</taxon>
    </lineage>
</organism>
<dbReference type="AlphaFoldDB" id="A0A0C3RUN1"/>
<gene>
    <name evidence="2" type="ORF">PHLGIDRAFT_181405</name>
</gene>
<sequence length="445" mass="49034">MSDSMEFPYTMASAIQKALPLDNPIPRESVIASEDASAPYPTKRNPGTRRYIEEHISLDVLKVYDIIDIRTDGLDQISNKRPFVCFHLSNGKGFPSLLDLLLNDKNNLECKIENGESAAPGMTQKKWNIQILIEDLPECGDQREAKTRALLAQKTAKLIEYWLQEHVRRTADIFNPHGLGTKLSLQDLCLIGLVPMSDADGKYMCVLGSSRQKAAAIPQQNIVNGPPTAGLSAGSFMSARETNGKTLEINSAPSGSNSSTSPCIPSNLPATSLGHAFPRQWPSRPLHYVPPSGHIVNNIGPIAAPTGTHGDHASFPRAPAIQEQRVPYYRRQLDIGRTYSAFNAMPDATHERNDSTSTAWSRSGSSFDSADISHSMQAEEVHWNGVGHANVPDNVYFEEPDQLILPNHSQGHSYPEYSSAYWSNSMHCDSSDVHLSESEPNNQYR</sequence>
<dbReference type="HOGENOM" id="CLU_615542_0_0_1"/>
<name>A0A0C3RUN1_PHLG1</name>
<evidence type="ECO:0000313" key="2">
    <source>
        <dbReference type="EMBL" id="KIP04766.1"/>
    </source>
</evidence>
<dbReference type="Proteomes" id="UP000053257">
    <property type="component" value="Unassembled WGS sequence"/>
</dbReference>
<proteinExistence type="predicted"/>
<evidence type="ECO:0000313" key="3">
    <source>
        <dbReference type="Proteomes" id="UP000053257"/>
    </source>
</evidence>
<protein>
    <submittedName>
        <fullName evidence="2">Uncharacterized protein</fullName>
    </submittedName>
</protein>
<feature type="region of interest" description="Disordered" evidence="1">
    <location>
        <begin position="347"/>
        <end position="371"/>
    </location>
</feature>
<reference evidence="2 3" key="1">
    <citation type="journal article" date="2014" name="PLoS Genet.">
        <title>Analysis of the Phlebiopsis gigantea genome, transcriptome and secretome provides insight into its pioneer colonization strategies of wood.</title>
        <authorList>
            <person name="Hori C."/>
            <person name="Ishida T."/>
            <person name="Igarashi K."/>
            <person name="Samejima M."/>
            <person name="Suzuki H."/>
            <person name="Master E."/>
            <person name="Ferreira P."/>
            <person name="Ruiz-Duenas F.J."/>
            <person name="Held B."/>
            <person name="Canessa P."/>
            <person name="Larrondo L.F."/>
            <person name="Schmoll M."/>
            <person name="Druzhinina I.S."/>
            <person name="Kubicek C.P."/>
            <person name="Gaskell J.A."/>
            <person name="Kersten P."/>
            <person name="St John F."/>
            <person name="Glasner J."/>
            <person name="Sabat G."/>
            <person name="Splinter BonDurant S."/>
            <person name="Syed K."/>
            <person name="Yadav J."/>
            <person name="Mgbeahuruike A.C."/>
            <person name="Kovalchuk A."/>
            <person name="Asiegbu F.O."/>
            <person name="Lackner G."/>
            <person name="Hoffmeister D."/>
            <person name="Rencoret J."/>
            <person name="Gutierrez A."/>
            <person name="Sun H."/>
            <person name="Lindquist E."/>
            <person name="Barry K."/>
            <person name="Riley R."/>
            <person name="Grigoriev I.V."/>
            <person name="Henrissat B."/>
            <person name="Kues U."/>
            <person name="Berka R.M."/>
            <person name="Martinez A.T."/>
            <person name="Covert S.F."/>
            <person name="Blanchette R.A."/>
            <person name="Cullen D."/>
        </authorList>
    </citation>
    <scope>NUCLEOTIDE SEQUENCE [LARGE SCALE GENOMIC DNA]</scope>
    <source>
        <strain evidence="2 3">11061_1 CR5-6</strain>
    </source>
</reference>
<dbReference type="EMBL" id="KN840563">
    <property type="protein sequence ID" value="KIP04766.1"/>
    <property type="molecule type" value="Genomic_DNA"/>
</dbReference>